<feature type="domain" description="Aminoglycoside phosphotransferase" evidence="1">
    <location>
        <begin position="35"/>
        <end position="243"/>
    </location>
</feature>
<dbReference type="Proteomes" id="UP000182375">
    <property type="component" value="Unassembled WGS sequence"/>
</dbReference>
<dbReference type="InterPro" id="IPR002575">
    <property type="entry name" value="Aminoglycoside_PTrfase"/>
</dbReference>
<dbReference type="STRING" id="67331.SAMN04490357_1458"/>
<sequence>MTMTVSPESAARMACRASGLADRSLTRLHEHATPVFLLAEDGVVVRVSPSSQRRRLETALSLTRWLVSHDFPATEPLSLPQPFTHGPYAVTFWRHYPQPEDGAPSAGHLGALLRALHELPPPPTRLPRYQPLASLKNTVDSSSYLQPVERAWLTARREELLEAYGGLDFPLGHGFIHGDAYPGNTLWARQVVRLGDWDEAAFGPREIDLANTFQGVRFGRTSEELDKFTHQYGYDIRSWPGLRVLCEIRDLHTLGSYIRRADRGDTAAAQQLQHRIETLRSHDDRARWSAA</sequence>
<organism evidence="2 3">
    <name type="scientific">Streptomyces misionensis</name>
    <dbReference type="NCBI Taxonomy" id="67331"/>
    <lineage>
        <taxon>Bacteria</taxon>
        <taxon>Bacillati</taxon>
        <taxon>Actinomycetota</taxon>
        <taxon>Actinomycetes</taxon>
        <taxon>Kitasatosporales</taxon>
        <taxon>Streptomycetaceae</taxon>
        <taxon>Streptomyces</taxon>
    </lineage>
</organism>
<name>A0A1H4QP67_9ACTN</name>
<gene>
    <name evidence="2" type="ORF">SAMN04490357_1458</name>
</gene>
<dbReference type="Gene3D" id="3.90.1200.10">
    <property type="match status" value="1"/>
</dbReference>
<dbReference type="Pfam" id="PF01636">
    <property type="entry name" value="APH"/>
    <property type="match status" value="1"/>
</dbReference>
<evidence type="ECO:0000259" key="1">
    <source>
        <dbReference type="Pfam" id="PF01636"/>
    </source>
</evidence>
<dbReference type="SUPFAM" id="SSF56112">
    <property type="entry name" value="Protein kinase-like (PK-like)"/>
    <property type="match status" value="1"/>
</dbReference>
<proteinExistence type="predicted"/>
<dbReference type="GO" id="GO:0016740">
    <property type="term" value="F:transferase activity"/>
    <property type="evidence" value="ECO:0007669"/>
    <property type="project" value="UniProtKB-KW"/>
</dbReference>
<keyword evidence="2" id="KW-0808">Transferase</keyword>
<dbReference type="EMBL" id="FNTD01000004">
    <property type="protein sequence ID" value="SEC21317.1"/>
    <property type="molecule type" value="Genomic_DNA"/>
</dbReference>
<dbReference type="InterPro" id="IPR011009">
    <property type="entry name" value="Kinase-like_dom_sf"/>
</dbReference>
<dbReference type="AlphaFoldDB" id="A0A1H4QP67"/>
<reference evidence="2 3" key="1">
    <citation type="submission" date="2016-10" db="EMBL/GenBank/DDBJ databases">
        <authorList>
            <person name="de Groot N.N."/>
        </authorList>
    </citation>
    <scope>NUCLEOTIDE SEQUENCE [LARGE SCALE GENOMIC DNA]</scope>
    <source>
        <strain evidence="2 3">DSM 40306</strain>
    </source>
</reference>
<protein>
    <submittedName>
        <fullName evidence="2">Phosphotransferase enzyme family protein</fullName>
    </submittedName>
</protein>
<evidence type="ECO:0000313" key="2">
    <source>
        <dbReference type="EMBL" id="SEC21317.1"/>
    </source>
</evidence>
<accession>A0A1H4QP67</accession>
<evidence type="ECO:0000313" key="3">
    <source>
        <dbReference type="Proteomes" id="UP000182375"/>
    </source>
</evidence>